<accession>A0A9R0DE90</accession>
<dbReference type="AlphaFoldDB" id="A0A9R0DE90"/>
<dbReference type="OrthoDB" id="19653at2759"/>
<dbReference type="InterPro" id="IPR002018">
    <property type="entry name" value="CarbesteraseB"/>
</dbReference>
<evidence type="ECO:0000313" key="5">
    <source>
        <dbReference type="RefSeq" id="XP_035449880.2"/>
    </source>
</evidence>
<evidence type="ECO:0000256" key="2">
    <source>
        <dbReference type="SAM" id="SignalP"/>
    </source>
</evidence>
<dbReference type="InterPro" id="IPR050309">
    <property type="entry name" value="Type-B_Carboxylest/Lipase"/>
</dbReference>
<dbReference type="InterPro" id="IPR029058">
    <property type="entry name" value="AB_hydrolase_fold"/>
</dbReference>
<dbReference type="GeneID" id="118275871"/>
<protein>
    <submittedName>
        <fullName evidence="5">Para-nitrobenzyl esterase-like</fullName>
    </submittedName>
</protein>
<proteinExistence type="predicted"/>
<organism evidence="4 5">
    <name type="scientific">Spodoptera frugiperda</name>
    <name type="common">Fall armyworm</name>
    <dbReference type="NCBI Taxonomy" id="7108"/>
    <lineage>
        <taxon>Eukaryota</taxon>
        <taxon>Metazoa</taxon>
        <taxon>Ecdysozoa</taxon>
        <taxon>Arthropoda</taxon>
        <taxon>Hexapoda</taxon>
        <taxon>Insecta</taxon>
        <taxon>Pterygota</taxon>
        <taxon>Neoptera</taxon>
        <taxon>Endopterygota</taxon>
        <taxon>Lepidoptera</taxon>
        <taxon>Glossata</taxon>
        <taxon>Ditrysia</taxon>
        <taxon>Noctuoidea</taxon>
        <taxon>Noctuidae</taxon>
        <taxon>Amphipyrinae</taxon>
        <taxon>Spodoptera</taxon>
    </lineage>
</organism>
<evidence type="ECO:0000259" key="3">
    <source>
        <dbReference type="Pfam" id="PF00135"/>
    </source>
</evidence>
<dbReference type="RefSeq" id="XP_035449880.2">
    <property type="nucleotide sequence ID" value="XM_035593987.2"/>
</dbReference>
<name>A0A9R0DE90_SPOFR</name>
<evidence type="ECO:0000313" key="4">
    <source>
        <dbReference type="Proteomes" id="UP000829999"/>
    </source>
</evidence>
<reference evidence="5" key="1">
    <citation type="submission" date="2025-08" db="UniProtKB">
        <authorList>
            <consortium name="RefSeq"/>
        </authorList>
    </citation>
    <scope>IDENTIFICATION</scope>
    <source>
        <tissue evidence="5">Whole larval tissue</tissue>
    </source>
</reference>
<feature type="chain" id="PRO_5040115772" evidence="2">
    <location>
        <begin position="18"/>
        <end position="590"/>
    </location>
</feature>
<keyword evidence="4" id="KW-1185">Reference proteome</keyword>
<dbReference type="Gene3D" id="3.40.50.1820">
    <property type="entry name" value="alpha/beta hydrolase"/>
    <property type="match status" value="1"/>
</dbReference>
<feature type="domain" description="Carboxylesterase type B" evidence="3">
    <location>
        <begin position="57"/>
        <end position="537"/>
    </location>
</feature>
<evidence type="ECO:0000256" key="1">
    <source>
        <dbReference type="ARBA" id="ARBA00023180"/>
    </source>
</evidence>
<dbReference type="SUPFAM" id="SSF53474">
    <property type="entry name" value="alpha/beta-Hydrolases"/>
    <property type="match status" value="1"/>
</dbReference>
<gene>
    <name evidence="5" type="primary">LOC118275871</name>
</gene>
<feature type="signal peptide" evidence="2">
    <location>
        <begin position="1"/>
        <end position="17"/>
    </location>
</feature>
<dbReference type="PANTHER" id="PTHR11559">
    <property type="entry name" value="CARBOXYLESTERASE"/>
    <property type="match status" value="1"/>
</dbReference>
<dbReference type="Proteomes" id="UP000829999">
    <property type="component" value="Chromosome 8"/>
</dbReference>
<sequence length="590" mass="67617">MGKPLWCLLFSLWGCFALQYKEFIYPWDDVEDSKFESLLKRLVYTKNGYIATGLVSNGYKRYMGVPYGLVNASNPFGPAAPYPAFKETFYAEKEGIVCPQMKNGKPIGITQCLTLNIYVPQNRVASRLPLPVMVWIHGGAFVRGSAEDEARNPTAFLKHDIIVVAVNYRLGIYGFMCLDTPEVPGNQGLKDQTLALRWIKDNIAAFGGDENKITVFGQGAGGMSVNMHLFSLNEKLFDQAIIQSGPALSYWMMGESDSSVPLILAEYLGYSTSDVDKALKYLSSIDAHSLVKVAHDLKTTSAFVNDQLFNKPCVEKRFEGVQNFITEHPMNMISEKAKEIPIIIGHNAHEYHSQCYDRDEKFFATYDISKLFKLGFNIDADFDEALTAVKHFYFGDARIEKEGATKLVDFVTDFIFAHPTQRMTEKLLESGAKTVYRYVFSFFEASHGDELPYLFDSLVSQLNKTDGGIFWKERLQVKHRMVKLWTNFVKHGNPSPEHSIFLPFVWTPITNTTQPYLDIDIVFKMKSRHEHRSMAFWDLFYKLYGKYQKWYLNEDKEQSLVFRNNSLKNLHFNSNVQFNTIQIFNMKDEN</sequence>
<keyword evidence="1" id="KW-0325">Glycoprotein</keyword>
<dbReference type="Pfam" id="PF00135">
    <property type="entry name" value="COesterase"/>
    <property type="match status" value="1"/>
</dbReference>
<keyword evidence="2" id="KW-0732">Signal</keyword>